<name>A0A398DGR7_9BACT</name>
<dbReference type="RefSeq" id="WP_119120004.1">
    <property type="nucleotide sequence ID" value="NZ_QXIU01000147.1"/>
</dbReference>
<feature type="signal peptide" evidence="1">
    <location>
        <begin position="1"/>
        <end position="25"/>
    </location>
</feature>
<dbReference type="InterPro" id="IPR011041">
    <property type="entry name" value="Quinoprot_gluc/sorb_DH_b-prop"/>
</dbReference>
<dbReference type="Proteomes" id="UP000266489">
    <property type="component" value="Unassembled WGS sequence"/>
</dbReference>
<keyword evidence="1" id="KW-0732">Signal</keyword>
<dbReference type="AlphaFoldDB" id="A0A398DGR7"/>
<dbReference type="SUPFAM" id="SSF50952">
    <property type="entry name" value="Soluble quinoprotein glucose dehydrogenase"/>
    <property type="match status" value="1"/>
</dbReference>
<evidence type="ECO:0000313" key="3">
    <source>
        <dbReference type="Proteomes" id="UP000266489"/>
    </source>
</evidence>
<sequence length="341" mass="36235">MKRIVIVALVILGCLMTGCSLPQDAALPAPSLPVQGIDTLRPPGDVFALLLDGNTLWCGGVDGVCAVDTQTRTVTAIVDAGRPMTYVRGIAVDHEGALWFACERGLVRWKDGQATWFTTKEGLPDNRVNCVLVTRAGDLWAGTWSGAAMRTAGGWTVLGKRDGLADDMVRVMLEDKSGSLWFGSYIAPAGGLAIRNASGWQTFSTAGGLPHNDVVSLLEAPDGTVWVGTGFLDDGGAVQFERKGDTWQPRRTLGKAGGLAGGKARSIYVTGDGILIVGSEYQGMAIQTRQGFRVLTTMDGLSNDEVKSMVEDSNGNLWCATRDGLTIINRQTLLNIEEGTS</sequence>
<organism evidence="2 3">
    <name type="scientific">Candidatus Cryosericum odellii</name>
    <dbReference type="NCBI Taxonomy" id="2290917"/>
    <lineage>
        <taxon>Bacteria</taxon>
        <taxon>Pseudomonadati</taxon>
        <taxon>Caldisericota/Cryosericota group</taxon>
        <taxon>Candidatus Cryosericota</taxon>
        <taxon>Candidatus Cryosericia</taxon>
        <taxon>Candidatus Cryosericales</taxon>
        <taxon>Candidatus Cryosericaceae</taxon>
        <taxon>Candidatus Cryosericum</taxon>
    </lineage>
</organism>
<dbReference type="PROSITE" id="PS51257">
    <property type="entry name" value="PROKAR_LIPOPROTEIN"/>
    <property type="match status" value="1"/>
</dbReference>
<evidence type="ECO:0000256" key="1">
    <source>
        <dbReference type="SAM" id="SignalP"/>
    </source>
</evidence>
<gene>
    <name evidence="2" type="ORF">SMC5_06110</name>
</gene>
<dbReference type="Pfam" id="PF07494">
    <property type="entry name" value="Reg_prop"/>
    <property type="match status" value="4"/>
</dbReference>
<dbReference type="OrthoDB" id="569315at2"/>
<protein>
    <submittedName>
        <fullName evidence="2">Transcriptional regulator</fullName>
    </submittedName>
</protein>
<comment type="caution">
    <text evidence="2">The sequence shown here is derived from an EMBL/GenBank/DDBJ whole genome shotgun (WGS) entry which is preliminary data.</text>
</comment>
<feature type="chain" id="PRO_5017474192" evidence="1">
    <location>
        <begin position="26"/>
        <end position="341"/>
    </location>
</feature>
<proteinExistence type="predicted"/>
<accession>A0A398DGR7</accession>
<dbReference type="Gene3D" id="2.130.10.10">
    <property type="entry name" value="YVTN repeat-like/Quinoprotein amine dehydrogenase"/>
    <property type="match status" value="2"/>
</dbReference>
<reference evidence="2 3" key="1">
    <citation type="submission" date="2018-09" db="EMBL/GenBank/DDBJ databases">
        <title>Discovery and Ecogenomic Context for Candidatus Cryosericales, a Global Caldiserica Order Active in Thawing Permafrost.</title>
        <authorList>
            <person name="Martinez M.A."/>
            <person name="Woodcroft B.J."/>
            <person name="Ignacio Espinoza J.C."/>
            <person name="Zayed A."/>
            <person name="Singleton C.M."/>
            <person name="Boyd J."/>
            <person name="Li Y.-F."/>
            <person name="Purvine S."/>
            <person name="Maughan H."/>
            <person name="Hodgkins S.B."/>
            <person name="Anderson D."/>
            <person name="Sederholm M."/>
            <person name="Temperton B."/>
            <person name="Saleska S.R."/>
            <person name="Tyson G.W."/>
            <person name="Rich V.I."/>
        </authorList>
    </citation>
    <scope>NUCLEOTIDE SEQUENCE [LARGE SCALE GENOMIC DNA]</scope>
    <source>
        <strain evidence="2 3">SMC5</strain>
    </source>
</reference>
<evidence type="ECO:0000313" key="2">
    <source>
        <dbReference type="EMBL" id="RIE10341.1"/>
    </source>
</evidence>
<dbReference type="EMBL" id="QXIU01000147">
    <property type="protein sequence ID" value="RIE10341.1"/>
    <property type="molecule type" value="Genomic_DNA"/>
</dbReference>
<dbReference type="InterPro" id="IPR011110">
    <property type="entry name" value="Reg_prop"/>
</dbReference>
<dbReference type="InterPro" id="IPR015943">
    <property type="entry name" value="WD40/YVTN_repeat-like_dom_sf"/>
</dbReference>